<evidence type="ECO:0000256" key="1">
    <source>
        <dbReference type="SAM" id="MobiDB-lite"/>
    </source>
</evidence>
<feature type="signal peptide" evidence="2">
    <location>
        <begin position="1"/>
        <end position="26"/>
    </location>
</feature>
<dbReference type="RefSeq" id="WP_093783196.1">
    <property type="nucleotide sequence ID" value="NZ_FNIE01000002.1"/>
</dbReference>
<organism evidence="3 4">
    <name type="scientific">Actinacidiphila guanduensis</name>
    <dbReference type="NCBI Taxonomy" id="310781"/>
    <lineage>
        <taxon>Bacteria</taxon>
        <taxon>Bacillati</taxon>
        <taxon>Actinomycetota</taxon>
        <taxon>Actinomycetes</taxon>
        <taxon>Kitasatosporales</taxon>
        <taxon>Streptomycetaceae</taxon>
        <taxon>Actinacidiphila</taxon>
    </lineage>
</organism>
<evidence type="ECO:0000313" key="3">
    <source>
        <dbReference type="EMBL" id="SDN08935.1"/>
    </source>
</evidence>
<name>A0A1G9YKD7_9ACTN</name>
<dbReference type="Proteomes" id="UP000199341">
    <property type="component" value="Unassembled WGS sequence"/>
</dbReference>
<evidence type="ECO:0000313" key="4">
    <source>
        <dbReference type="Proteomes" id="UP000199341"/>
    </source>
</evidence>
<keyword evidence="2" id="KW-0732">Signal</keyword>
<gene>
    <name evidence="3" type="ORF">SAMN05216259_102581</name>
</gene>
<feature type="region of interest" description="Disordered" evidence="1">
    <location>
        <begin position="27"/>
        <end position="70"/>
    </location>
</feature>
<sequence length="148" mass="14619">MRTRNGIRTAAAAVLAAAVLTLGATACSSGGGHDEDAAGKDPGTATAPATAPTGTAPVATPGTGGLTTLADGPRKDAFLAAVRAVDPALAADPDRALANGRTQCKRIATDPETADHLTAERFGSPDHPLTDAQGAAINSALKLTLCRP</sequence>
<protein>
    <recommendedName>
        <fullName evidence="5">DUF732 domain-containing protein</fullName>
    </recommendedName>
</protein>
<dbReference type="EMBL" id="FNIE01000002">
    <property type="protein sequence ID" value="SDN08935.1"/>
    <property type="molecule type" value="Genomic_DNA"/>
</dbReference>
<keyword evidence="4" id="KW-1185">Reference proteome</keyword>
<feature type="chain" id="PRO_5038523806" description="DUF732 domain-containing protein" evidence="2">
    <location>
        <begin position="27"/>
        <end position="148"/>
    </location>
</feature>
<dbReference type="OrthoDB" id="4950130at2"/>
<dbReference type="PROSITE" id="PS51257">
    <property type="entry name" value="PROKAR_LIPOPROTEIN"/>
    <property type="match status" value="1"/>
</dbReference>
<proteinExistence type="predicted"/>
<evidence type="ECO:0000256" key="2">
    <source>
        <dbReference type="SAM" id="SignalP"/>
    </source>
</evidence>
<feature type="compositionally biased region" description="Low complexity" evidence="1">
    <location>
        <begin position="40"/>
        <end position="70"/>
    </location>
</feature>
<dbReference type="AlphaFoldDB" id="A0A1G9YKD7"/>
<reference evidence="3 4" key="1">
    <citation type="submission" date="2016-10" db="EMBL/GenBank/DDBJ databases">
        <authorList>
            <person name="de Groot N.N."/>
        </authorList>
    </citation>
    <scope>NUCLEOTIDE SEQUENCE [LARGE SCALE GENOMIC DNA]</scope>
    <source>
        <strain evidence="3 4">CGMCC 4.2022</strain>
    </source>
</reference>
<evidence type="ECO:0008006" key="5">
    <source>
        <dbReference type="Google" id="ProtNLM"/>
    </source>
</evidence>
<accession>A0A1G9YKD7</accession>